<evidence type="ECO:0000313" key="2">
    <source>
        <dbReference type="Proteomes" id="UP001189429"/>
    </source>
</evidence>
<feature type="non-terminal residue" evidence="1">
    <location>
        <position position="1"/>
    </location>
</feature>
<organism evidence="1 2">
    <name type="scientific">Prorocentrum cordatum</name>
    <dbReference type="NCBI Taxonomy" id="2364126"/>
    <lineage>
        <taxon>Eukaryota</taxon>
        <taxon>Sar</taxon>
        <taxon>Alveolata</taxon>
        <taxon>Dinophyceae</taxon>
        <taxon>Prorocentrales</taxon>
        <taxon>Prorocentraceae</taxon>
        <taxon>Prorocentrum</taxon>
    </lineage>
</organism>
<dbReference type="EMBL" id="CAUYUJ010017488">
    <property type="protein sequence ID" value="CAK0875212.1"/>
    <property type="molecule type" value="Genomic_DNA"/>
</dbReference>
<accession>A0ABN9VT73</accession>
<feature type="non-terminal residue" evidence="1">
    <location>
        <position position="513"/>
    </location>
</feature>
<comment type="caution">
    <text evidence="1">The sequence shown here is derived from an EMBL/GenBank/DDBJ whole genome shotgun (WGS) entry which is preliminary data.</text>
</comment>
<reference evidence="1" key="1">
    <citation type="submission" date="2023-10" db="EMBL/GenBank/DDBJ databases">
        <authorList>
            <person name="Chen Y."/>
            <person name="Shah S."/>
            <person name="Dougan E. K."/>
            <person name="Thang M."/>
            <person name="Chan C."/>
        </authorList>
    </citation>
    <scope>NUCLEOTIDE SEQUENCE [LARGE SCALE GENOMIC DNA]</scope>
</reference>
<protein>
    <submittedName>
        <fullName evidence="1">Uncharacterized protein</fullName>
    </submittedName>
</protein>
<name>A0ABN9VT73_9DINO</name>
<evidence type="ECO:0000313" key="1">
    <source>
        <dbReference type="EMBL" id="CAK0875212.1"/>
    </source>
</evidence>
<sequence>ENAGYAALANFIVQMFKDGLITIRDERAASVGIFLAAKTGGRLRKILDTRAVNDLFEEPARSRLPASASWASVEIGIADDLVLSQMDVGNVPYRCKALPGVSGYFALRRVPAKHLHRADPKQSGHRGLPASGCVAPRLEVMAMAWSLALYFCCVAVTAGALRAVPGEAFLLDKKQAPDITGDKFGVAIYAGSAGSSARTTAQFTGMTLDWASGRISVGAEVCAALRSAVDSLARASSRAEAALEFDDGRWRPSSCIHPPGSSVDWRCWVDDGEFEDADSDSSIAETDIQDEARQARSFVRYFFLEVNKVTRPSALMCDRYFRDFQTWASDDCLPLNSSEDISTAMPEYLGVLDRAEIAPKGFRGLAPGLSRAPLPSIELCALVGAALRTDELKLAWCLVFLFHAYLRPSERHEFDVSLLLLDGRGLVHLCPRFSTLKKRSSRGMAWSFDSRTFSSQFKRVAELAGLGRANLHPCTMRCEKRARVQTSRGCSPEPARDYGRAIGSELQGLLLLK</sequence>
<keyword evidence="2" id="KW-1185">Reference proteome</keyword>
<dbReference type="Proteomes" id="UP001189429">
    <property type="component" value="Unassembled WGS sequence"/>
</dbReference>
<proteinExistence type="predicted"/>
<gene>
    <name evidence="1" type="ORF">PCOR1329_LOCUS59924</name>
</gene>